<keyword evidence="2" id="KW-0186">Copper</keyword>
<reference evidence="5 6" key="1">
    <citation type="submission" date="2023-08" db="EMBL/GenBank/DDBJ databases">
        <title>Whole-genome sequencing of halo(alkali)philic microorganisms from hypersaline lakes.</title>
        <authorList>
            <person name="Sorokin D.Y."/>
            <person name="Abbas B."/>
            <person name="Merkel A.Y."/>
        </authorList>
    </citation>
    <scope>NUCLEOTIDE SEQUENCE [LARGE SCALE GENOMIC DNA]</scope>
    <source>
        <strain evidence="5 6">AB-CW4</strain>
    </source>
</reference>
<keyword evidence="2" id="KW-0479">Metal-binding</keyword>
<comment type="similarity">
    <text evidence="1 2">Belongs to the Cu-Zn superoxide dismutase family.</text>
</comment>
<evidence type="ECO:0000256" key="2">
    <source>
        <dbReference type="RuleBase" id="RU000393"/>
    </source>
</evidence>
<comment type="catalytic activity">
    <reaction evidence="2">
        <text>2 superoxide + 2 H(+) = H2O2 + O2</text>
        <dbReference type="Rhea" id="RHEA:20696"/>
        <dbReference type="ChEBI" id="CHEBI:15378"/>
        <dbReference type="ChEBI" id="CHEBI:15379"/>
        <dbReference type="ChEBI" id="CHEBI:16240"/>
        <dbReference type="ChEBI" id="CHEBI:18421"/>
        <dbReference type="EC" id="1.15.1.1"/>
    </reaction>
</comment>
<dbReference type="PROSITE" id="PS00332">
    <property type="entry name" value="SOD_CU_ZN_2"/>
    <property type="match status" value="1"/>
</dbReference>
<dbReference type="PANTHER" id="PTHR10003">
    <property type="entry name" value="SUPEROXIDE DISMUTASE CU-ZN -RELATED"/>
    <property type="match status" value="1"/>
</dbReference>
<dbReference type="Pfam" id="PF00080">
    <property type="entry name" value="Sod_Cu"/>
    <property type="match status" value="1"/>
</dbReference>
<feature type="chain" id="PRO_5047296913" description="Superoxide dismutase [Cu-Zn]" evidence="3">
    <location>
        <begin position="24"/>
        <end position="186"/>
    </location>
</feature>
<organism evidence="5 6">
    <name type="scientific">Natronospira bacteriovora</name>
    <dbReference type="NCBI Taxonomy" id="3069753"/>
    <lineage>
        <taxon>Bacteria</taxon>
        <taxon>Pseudomonadati</taxon>
        <taxon>Pseudomonadota</taxon>
        <taxon>Gammaproteobacteria</taxon>
        <taxon>Natronospirales</taxon>
        <taxon>Natronospiraceae</taxon>
        <taxon>Natronospira</taxon>
    </lineage>
</organism>
<comment type="cofactor">
    <cofactor evidence="2">
        <name>Zn(2+)</name>
        <dbReference type="ChEBI" id="CHEBI:29105"/>
    </cofactor>
    <text evidence="2">Binds 1 zinc ion per subunit.</text>
</comment>
<proteinExistence type="inferred from homology"/>
<evidence type="ECO:0000259" key="4">
    <source>
        <dbReference type="Pfam" id="PF00080"/>
    </source>
</evidence>
<dbReference type="InterPro" id="IPR036423">
    <property type="entry name" value="SOD-like_Cu/Zn_dom_sf"/>
</dbReference>
<comment type="caution">
    <text evidence="5">The sequence shown here is derived from an EMBL/GenBank/DDBJ whole genome shotgun (WGS) entry which is preliminary data.</text>
</comment>
<dbReference type="Gene3D" id="2.60.40.200">
    <property type="entry name" value="Superoxide dismutase, copper/zinc binding domain"/>
    <property type="match status" value="1"/>
</dbReference>
<sequence length="186" mass="19531">MCGYREFLTLTAALLLSVGTAVADDHDGESRKGKNHDAVASMVNAGGERTGMIRVQEGPEGVVLRVSLKGLPPGWKAIHIHEKGTCDDHHGGFTDSGGHLDPLDRQHGLLNDEGPELGDLPNIWVHEDGRVKAEIYAPGVTLNGEGSGLLAGDGTAFVIHEGPDDHRTQPIGGAGSRIACGVVRQP</sequence>
<feature type="signal peptide" evidence="3">
    <location>
        <begin position="1"/>
        <end position="23"/>
    </location>
</feature>
<comment type="function">
    <text evidence="2">Destroys radicals which are normally produced within the cells and which are toxic to biological systems.</text>
</comment>
<evidence type="ECO:0000313" key="5">
    <source>
        <dbReference type="EMBL" id="MDQ2070066.1"/>
    </source>
</evidence>
<dbReference type="EMBL" id="JAVDDT010000005">
    <property type="protein sequence ID" value="MDQ2070066.1"/>
    <property type="molecule type" value="Genomic_DNA"/>
</dbReference>
<evidence type="ECO:0000256" key="1">
    <source>
        <dbReference type="ARBA" id="ARBA00010457"/>
    </source>
</evidence>
<dbReference type="SUPFAM" id="SSF49329">
    <property type="entry name" value="Cu,Zn superoxide dismutase-like"/>
    <property type="match status" value="1"/>
</dbReference>
<dbReference type="RefSeq" id="WP_306728563.1">
    <property type="nucleotide sequence ID" value="NZ_JAVDDT010000005.1"/>
</dbReference>
<keyword evidence="3" id="KW-0732">Signal</keyword>
<feature type="domain" description="Superoxide dismutase copper/zinc binding" evidence="4">
    <location>
        <begin position="51"/>
        <end position="183"/>
    </location>
</feature>
<accession>A0ABU0W7T9</accession>
<keyword evidence="2" id="KW-0560">Oxidoreductase</keyword>
<dbReference type="Proteomes" id="UP001239019">
    <property type="component" value="Unassembled WGS sequence"/>
</dbReference>
<gene>
    <name evidence="5" type="ORF">RBH19_09275</name>
</gene>
<protein>
    <recommendedName>
        <fullName evidence="2">Superoxide dismutase [Cu-Zn]</fullName>
        <ecNumber evidence="2">1.15.1.1</ecNumber>
    </recommendedName>
</protein>
<keyword evidence="2" id="KW-0862">Zinc</keyword>
<name>A0ABU0W7T9_9GAMM</name>
<evidence type="ECO:0000313" key="6">
    <source>
        <dbReference type="Proteomes" id="UP001239019"/>
    </source>
</evidence>
<keyword evidence="6" id="KW-1185">Reference proteome</keyword>
<comment type="cofactor">
    <cofactor evidence="2">
        <name>Cu cation</name>
        <dbReference type="ChEBI" id="CHEBI:23378"/>
    </cofactor>
    <text evidence="2">Binds 1 copper ion per subunit.</text>
</comment>
<dbReference type="InterPro" id="IPR001424">
    <property type="entry name" value="SOD_Cu_Zn_dom"/>
</dbReference>
<dbReference type="InterPro" id="IPR024134">
    <property type="entry name" value="SOD_Cu/Zn_/chaperone"/>
</dbReference>
<dbReference type="EC" id="1.15.1.1" evidence="2"/>
<dbReference type="InterPro" id="IPR018152">
    <property type="entry name" value="SOD_Cu/Zn_BS"/>
</dbReference>
<evidence type="ECO:0000256" key="3">
    <source>
        <dbReference type="SAM" id="SignalP"/>
    </source>
</evidence>
<dbReference type="CDD" id="cd00305">
    <property type="entry name" value="Cu-Zn_Superoxide_Dismutase"/>
    <property type="match status" value="1"/>
</dbReference>